<dbReference type="SUPFAM" id="SSF56281">
    <property type="entry name" value="Metallo-hydrolase/oxidoreductase"/>
    <property type="match status" value="1"/>
</dbReference>
<reference evidence="6 7" key="1">
    <citation type="submission" date="2018-08" db="EMBL/GenBank/DDBJ databases">
        <title>Genome sequencing of Agrobacterium vitis strain ICMP 10754.</title>
        <authorList>
            <person name="Visnovsky S.B."/>
            <person name="Pitman A.R."/>
        </authorList>
    </citation>
    <scope>NUCLEOTIDE SEQUENCE [LARGE SCALE GENOMIC DNA]</scope>
    <source>
        <strain evidence="6 7">ICMP 10754</strain>
    </source>
</reference>
<evidence type="ECO:0000256" key="2">
    <source>
        <dbReference type="ARBA" id="ARBA00022723"/>
    </source>
</evidence>
<dbReference type="OrthoDB" id="9773738at2"/>
<feature type="domain" description="Metallo-beta-lactamase" evidence="5">
    <location>
        <begin position="51"/>
        <end position="253"/>
    </location>
</feature>
<evidence type="ECO:0000256" key="3">
    <source>
        <dbReference type="ARBA" id="ARBA00022801"/>
    </source>
</evidence>
<gene>
    <name evidence="6" type="ORF">DXT89_12825</name>
</gene>
<keyword evidence="2" id="KW-0479">Metal-binding</keyword>
<dbReference type="InterPro" id="IPR051013">
    <property type="entry name" value="MBL_superfamily_lactonases"/>
</dbReference>
<evidence type="ECO:0000259" key="5">
    <source>
        <dbReference type="SMART" id="SM00849"/>
    </source>
</evidence>
<dbReference type="Gene3D" id="3.60.15.10">
    <property type="entry name" value="Ribonuclease Z/Hydroxyacylglutathione hydrolase-like"/>
    <property type="match status" value="1"/>
</dbReference>
<dbReference type="PANTHER" id="PTHR42978:SF6">
    <property type="entry name" value="QUORUM-QUENCHING LACTONASE YTNP-RELATED"/>
    <property type="match status" value="1"/>
</dbReference>
<sequence>MTDIRRFGRYDVTIMVDGVFRAPIEHLDHASSDVVRNAAVAAWPAPTIDMDVNFFVLSGADGITLVDAGTGPYWGPELGLGRAALEGAGISRADVRRVLLTHLHGDHALGLFDQAGQYFPEAEIVVPEADLAYFTKVELKETVPIYRRGGFDIAARLLETYPDRVRPVLEGPVIPGIEMVSMPGHTPGHSGYLIGEGTEKLVLWGDLVHAPALQLEDPDFCFIYDADARQGADSRRTIFSQAIEKGWIASGGHVSGFVRVESADTGWRFVTA</sequence>
<dbReference type="EMBL" id="QUSG01000006">
    <property type="protein sequence ID" value="KAA3527083.1"/>
    <property type="molecule type" value="Genomic_DNA"/>
</dbReference>
<dbReference type="AlphaFoldDB" id="A0A368NSQ7"/>
<dbReference type="GO" id="GO:0046872">
    <property type="term" value="F:metal ion binding"/>
    <property type="evidence" value="ECO:0007669"/>
    <property type="project" value="UniProtKB-KW"/>
</dbReference>
<keyword evidence="3 6" id="KW-0378">Hydrolase</keyword>
<accession>A0A368NSQ7</accession>
<dbReference type="InterPro" id="IPR001279">
    <property type="entry name" value="Metallo-B-lactamas"/>
</dbReference>
<evidence type="ECO:0000313" key="6">
    <source>
        <dbReference type="EMBL" id="KAA3527083.1"/>
    </source>
</evidence>
<dbReference type="GO" id="GO:0016787">
    <property type="term" value="F:hydrolase activity"/>
    <property type="evidence" value="ECO:0007669"/>
    <property type="project" value="UniProtKB-KW"/>
</dbReference>
<protein>
    <submittedName>
        <fullName evidence="6">MBL fold metallo-hydrolase</fullName>
    </submittedName>
</protein>
<name>A0A368NSQ7_AGRVI</name>
<evidence type="ECO:0000313" key="7">
    <source>
        <dbReference type="Proteomes" id="UP000436911"/>
    </source>
</evidence>
<dbReference type="CDD" id="cd07720">
    <property type="entry name" value="OPHC2-like_MBL-fold"/>
    <property type="match status" value="1"/>
</dbReference>
<proteinExistence type="inferred from homology"/>
<dbReference type="Pfam" id="PF00753">
    <property type="entry name" value="Lactamase_B"/>
    <property type="match status" value="1"/>
</dbReference>
<organism evidence="6 7">
    <name type="scientific">Agrobacterium vitis</name>
    <name type="common">Rhizobium vitis</name>
    <dbReference type="NCBI Taxonomy" id="373"/>
    <lineage>
        <taxon>Bacteria</taxon>
        <taxon>Pseudomonadati</taxon>
        <taxon>Pseudomonadota</taxon>
        <taxon>Alphaproteobacteria</taxon>
        <taxon>Hyphomicrobiales</taxon>
        <taxon>Rhizobiaceae</taxon>
        <taxon>Rhizobium/Agrobacterium group</taxon>
        <taxon>Agrobacterium</taxon>
    </lineage>
</organism>
<keyword evidence="4" id="KW-0862">Zinc</keyword>
<dbReference type="Proteomes" id="UP000436911">
    <property type="component" value="Unassembled WGS sequence"/>
</dbReference>
<dbReference type="InterPro" id="IPR036866">
    <property type="entry name" value="RibonucZ/Hydroxyglut_hydro"/>
</dbReference>
<dbReference type="PANTHER" id="PTHR42978">
    <property type="entry name" value="QUORUM-QUENCHING LACTONASE YTNP-RELATED-RELATED"/>
    <property type="match status" value="1"/>
</dbReference>
<comment type="similarity">
    <text evidence="1">Belongs to the metallo-beta-lactamase superfamily.</text>
</comment>
<evidence type="ECO:0000256" key="1">
    <source>
        <dbReference type="ARBA" id="ARBA00007749"/>
    </source>
</evidence>
<dbReference type="SMART" id="SM00849">
    <property type="entry name" value="Lactamase_B"/>
    <property type="match status" value="1"/>
</dbReference>
<evidence type="ECO:0000256" key="4">
    <source>
        <dbReference type="ARBA" id="ARBA00022833"/>
    </source>
</evidence>
<comment type="caution">
    <text evidence="6">The sequence shown here is derived from an EMBL/GenBank/DDBJ whole genome shotgun (WGS) entry which is preliminary data.</text>
</comment>
<dbReference type="RefSeq" id="WP_060718466.1">
    <property type="nucleotide sequence ID" value="NZ_CP055265.1"/>
</dbReference>
<dbReference type="GeneID" id="60683033"/>